<evidence type="ECO:0000259" key="7">
    <source>
        <dbReference type="PROSITE" id="PS51841"/>
    </source>
</evidence>
<dbReference type="InterPro" id="IPR036415">
    <property type="entry name" value="Lamin_tail_dom_sf"/>
</dbReference>
<evidence type="ECO:0000313" key="9">
    <source>
        <dbReference type="Proteomes" id="UP000179157"/>
    </source>
</evidence>
<sequence length="417" mass="44990">MERARVIRLLPLLLLMVGAIGIPSVEALPPNPAPALIAEVSRVFDGETIRVLLHSGAVETVRYIGVDAPSPTPSDCFGPESTLYNRDLVINRTVWLELDEQERDSAGRLLAYVYLDSAGLTMVNAILIAQGLARALDSSQAAPNLRYAQVFSQLEGDARATNRGLWGACSTSPAPGGNQAPRAEFTFSPENPRSGEAVRFDAANSVDTDGQIAQYNWDFGDAGTDDGLTVTHAFTRDGIYSVTLTVIDDRNAAGRTSKTIVVGESTSPTPPPPPPPPSPLPSSKPVIIESIHYDAEGDDNASLNGEWVILRANQQTAMKDWTLADEVGDRGVASHVFRFPDDFSLGAGQRVTIFTGCGANTGSMLYWCARTQIWDNGEDTVVLKDDQGQDTDRCHFGDPDGSERGKSEFNCETLEYK</sequence>
<feature type="domain" description="PKD" evidence="5">
    <location>
        <begin position="181"/>
        <end position="269"/>
    </location>
</feature>
<evidence type="ECO:0000259" key="5">
    <source>
        <dbReference type="PROSITE" id="PS50093"/>
    </source>
</evidence>
<dbReference type="PROSITE" id="PS51841">
    <property type="entry name" value="LTD"/>
    <property type="match status" value="1"/>
</dbReference>
<evidence type="ECO:0000256" key="2">
    <source>
        <dbReference type="ARBA" id="ARBA00022759"/>
    </source>
</evidence>
<name>A0A1F5V0D9_FRAXR</name>
<dbReference type="Pfam" id="PF00932">
    <property type="entry name" value="LTD"/>
    <property type="match status" value="1"/>
</dbReference>
<dbReference type="InterPro" id="IPR035986">
    <property type="entry name" value="PKD_dom_sf"/>
</dbReference>
<evidence type="ECO:0000259" key="6">
    <source>
        <dbReference type="PROSITE" id="PS50830"/>
    </source>
</evidence>
<evidence type="ECO:0000256" key="3">
    <source>
        <dbReference type="ARBA" id="ARBA00022801"/>
    </source>
</evidence>
<dbReference type="Gene3D" id="2.40.50.90">
    <property type="match status" value="1"/>
</dbReference>
<dbReference type="EMBL" id="MFGX01000024">
    <property type="protein sequence ID" value="OGF56870.1"/>
    <property type="molecule type" value="Genomic_DNA"/>
</dbReference>
<dbReference type="InterPro" id="IPR022409">
    <property type="entry name" value="PKD/Chitinase_dom"/>
</dbReference>
<dbReference type="InterPro" id="IPR000601">
    <property type="entry name" value="PKD_dom"/>
</dbReference>
<organism evidence="8 9">
    <name type="scientific">Fraserbacteria sp. (strain RBG_16_55_9)</name>
    <dbReference type="NCBI Taxonomy" id="1817864"/>
    <lineage>
        <taxon>Bacteria</taxon>
        <taxon>Candidatus Fraseribacteriota</taxon>
    </lineage>
</organism>
<feature type="compositionally biased region" description="Pro residues" evidence="4">
    <location>
        <begin position="268"/>
        <end position="282"/>
    </location>
</feature>
<evidence type="ECO:0000256" key="1">
    <source>
        <dbReference type="ARBA" id="ARBA00022722"/>
    </source>
</evidence>
<dbReference type="InterPro" id="IPR001322">
    <property type="entry name" value="Lamin_tail_dom"/>
</dbReference>
<dbReference type="Pfam" id="PF18911">
    <property type="entry name" value="PKD_4"/>
    <property type="match status" value="1"/>
</dbReference>
<feature type="domain" description="TNase-like" evidence="6">
    <location>
        <begin position="34"/>
        <end position="168"/>
    </location>
</feature>
<dbReference type="SUPFAM" id="SSF49299">
    <property type="entry name" value="PKD domain"/>
    <property type="match status" value="1"/>
</dbReference>
<evidence type="ECO:0008006" key="10">
    <source>
        <dbReference type="Google" id="ProtNLM"/>
    </source>
</evidence>
<dbReference type="PANTHER" id="PTHR12302">
    <property type="entry name" value="EBNA2 BINDING PROTEIN P100"/>
    <property type="match status" value="1"/>
</dbReference>
<dbReference type="PANTHER" id="PTHR12302:SF3">
    <property type="entry name" value="SERINE_THREONINE-PROTEIN KINASE 31"/>
    <property type="match status" value="1"/>
</dbReference>
<dbReference type="GO" id="GO:0016787">
    <property type="term" value="F:hydrolase activity"/>
    <property type="evidence" value="ECO:0007669"/>
    <property type="project" value="UniProtKB-KW"/>
</dbReference>
<gene>
    <name evidence="8" type="ORF">A2Z21_08835</name>
</gene>
<protein>
    <recommendedName>
        <fullName evidence="10">PKD domain-containing protein</fullName>
    </recommendedName>
</protein>
<dbReference type="InterPro" id="IPR016071">
    <property type="entry name" value="Staphylococal_nuclease_OB-fold"/>
</dbReference>
<comment type="caution">
    <text evidence="8">The sequence shown here is derived from an EMBL/GenBank/DDBJ whole genome shotgun (WGS) entry which is preliminary data.</text>
</comment>
<dbReference type="CDD" id="cd00146">
    <property type="entry name" value="PKD"/>
    <property type="match status" value="1"/>
</dbReference>
<dbReference type="Pfam" id="PF00565">
    <property type="entry name" value="SNase"/>
    <property type="match status" value="1"/>
</dbReference>
<dbReference type="PROSITE" id="PS50830">
    <property type="entry name" value="TNASE_3"/>
    <property type="match status" value="1"/>
</dbReference>
<feature type="region of interest" description="Disordered" evidence="4">
    <location>
        <begin position="261"/>
        <end position="283"/>
    </location>
</feature>
<keyword evidence="3" id="KW-0378">Hydrolase</keyword>
<dbReference type="PROSITE" id="PS50093">
    <property type="entry name" value="PKD"/>
    <property type="match status" value="1"/>
</dbReference>
<dbReference type="AlphaFoldDB" id="A0A1F5V0D9"/>
<dbReference type="SUPFAM" id="SSF74853">
    <property type="entry name" value="Lamin A/C globular tail domain"/>
    <property type="match status" value="1"/>
</dbReference>
<keyword evidence="2" id="KW-0255">Endonuclease</keyword>
<accession>A0A1F5V0D9</accession>
<dbReference type="SMART" id="SM00089">
    <property type="entry name" value="PKD"/>
    <property type="match status" value="1"/>
</dbReference>
<dbReference type="STRING" id="1817864.A2Z21_08835"/>
<dbReference type="Gene3D" id="2.60.40.1260">
    <property type="entry name" value="Lamin Tail domain"/>
    <property type="match status" value="1"/>
</dbReference>
<dbReference type="SMART" id="SM00318">
    <property type="entry name" value="SNc"/>
    <property type="match status" value="1"/>
</dbReference>
<dbReference type="Proteomes" id="UP000179157">
    <property type="component" value="Unassembled WGS sequence"/>
</dbReference>
<dbReference type="Gene3D" id="2.60.40.10">
    <property type="entry name" value="Immunoglobulins"/>
    <property type="match status" value="1"/>
</dbReference>
<evidence type="ECO:0000313" key="8">
    <source>
        <dbReference type="EMBL" id="OGF56870.1"/>
    </source>
</evidence>
<dbReference type="InterPro" id="IPR013783">
    <property type="entry name" value="Ig-like_fold"/>
</dbReference>
<dbReference type="SUPFAM" id="SSF50199">
    <property type="entry name" value="Staphylococcal nuclease"/>
    <property type="match status" value="1"/>
</dbReference>
<dbReference type="GO" id="GO:0004519">
    <property type="term" value="F:endonuclease activity"/>
    <property type="evidence" value="ECO:0007669"/>
    <property type="project" value="UniProtKB-KW"/>
</dbReference>
<dbReference type="InterPro" id="IPR035437">
    <property type="entry name" value="SNase_OB-fold_sf"/>
</dbReference>
<feature type="domain" description="LTD" evidence="7">
    <location>
        <begin position="275"/>
        <end position="400"/>
    </location>
</feature>
<proteinExistence type="predicted"/>
<keyword evidence="1" id="KW-0540">Nuclease</keyword>
<evidence type="ECO:0000256" key="4">
    <source>
        <dbReference type="SAM" id="MobiDB-lite"/>
    </source>
</evidence>
<reference evidence="8 9" key="1">
    <citation type="journal article" date="2016" name="Nat. Commun.">
        <title>Thousands of microbial genomes shed light on interconnected biogeochemical processes in an aquifer system.</title>
        <authorList>
            <person name="Anantharaman K."/>
            <person name="Brown C.T."/>
            <person name="Hug L.A."/>
            <person name="Sharon I."/>
            <person name="Castelle C.J."/>
            <person name="Probst A.J."/>
            <person name="Thomas B.C."/>
            <person name="Singh A."/>
            <person name="Wilkins M.J."/>
            <person name="Karaoz U."/>
            <person name="Brodie E.L."/>
            <person name="Williams K.H."/>
            <person name="Hubbard S.S."/>
            <person name="Banfield J.F."/>
        </authorList>
    </citation>
    <scope>NUCLEOTIDE SEQUENCE [LARGE SCALE GENOMIC DNA]</scope>
    <source>
        <strain evidence="9">RBG_16_55_9</strain>
    </source>
</reference>